<proteinExistence type="predicted"/>
<feature type="transmembrane region" description="Helical" evidence="1">
    <location>
        <begin position="41"/>
        <end position="59"/>
    </location>
</feature>
<feature type="transmembrane region" description="Helical" evidence="1">
    <location>
        <begin position="12"/>
        <end position="29"/>
    </location>
</feature>
<sequence length="69" mass="8185">MKLYSLSKGQVYFLYVLALPAIIILHYFFTKWMKMGMEDSLMTSFLIGFGVVIFYHIGWHSHYKADKKE</sequence>
<name>A0A2M8LGI3_9BACT</name>
<organism evidence="2 3">
    <name type="scientific">Candidatus Uhrbacteria bacterium CG10_big_fil_rev_8_21_14_0_10_48_16</name>
    <dbReference type="NCBI Taxonomy" id="1975038"/>
    <lineage>
        <taxon>Bacteria</taxon>
        <taxon>Candidatus Uhriibacteriota</taxon>
    </lineage>
</organism>
<reference evidence="3" key="1">
    <citation type="submission" date="2017-09" db="EMBL/GenBank/DDBJ databases">
        <title>Depth-based differentiation of microbial function through sediment-hosted aquifers and enrichment of novel symbionts in the deep terrestrial subsurface.</title>
        <authorList>
            <person name="Probst A.J."/>
            <person name="Ladd B."/>
            <person name="Jarett J.K."/>
            <person name="Geller-Mcgrath D.E."/>
            <person name="Sieber C.M.K."/>
            <person name="Emerson J.B."/>
            <person name="Anantharaman K."/>
            <person name="Thomas B.C."/>
            <person name="Malmstrom R."/>
            <person name="Stieglmeier M."/>
            <person name="Klingl A."/>
            <person name="Woyke T."/>
            <person name="Ryan C.M."/>
            <person name="Banfield J.F."/>
        </authorList>
    </citation>
    <scope>NUCLEOTIDE SEQUENCE [LARGE SCALE GENOMIC DNA]</scope>
</reference>
<gene>
    <name evidence="2" type="ORF">COV05_04280</name>
</gene>
<evidence type="ECO:0000313" key="3">
    <source>
        <dbReference type="Proteomes" id="UP000231436"/>
    </source>
</evidence>
<accession>A0A2M8LGI3</accession>
<dbReference type="Proteomes" id="UP000231436">
    <property type="component" value="Unassembled WGS sequence"/>
</dbReference>
<protein>
    <submittedName>
        <fullName evidence="2">Uncharacterized protein</fullName>
    </submittedName>
</protein>
<keyword evidence="1" id="KW-0472">Membrane</keyword>
<comment type="caution">
    <text evidence="2">The sequence shown here is derived from an EMBL/GenBank/DDBJ whole genome shotgun (WGS) entry which is preliminary data.</text>
</comment>
<evidence type="ECO:0000313" key="2">
    <source>
        <dbReference type="EMBL" id="PJE76557.1"/>
    </source>
</evidence>
<dbReference type="AlphaFoldDB" id="A0A2M8LGI3"/>
<dbReference type="EMBL" id="PFEU01000018">
    <property type="protein sequence ID" value="PJE76557.1"/>
    <property type="molecule type" value="Genomic_DNA"/>
</dbReference>
<keyword evidence="1" id="KW-1133">Transmembrane helix</keyword>
<evidence type="ECO:0000256" key="1">
    <source>
        <dbReference type="SAM" id="Phobius"/>
    </source>
</evidence>
<keyword evidence="1" id="KW-0812">Transmembrane</keyword>